<gene>
    <name evidence="2" type="ORF">KI387_009631</name>
</gene>
<keyword evidence="1" id="KW-1133">Transmembrane helix</keyword>
<dbReference type="PANTHER" id="PTHR35508">
    <property type="entry name" value="VOLTAGE-DEPENDENT L-TYPE CALCIUM CHANNEL SUBUNIT"/>
    <property type="match status" value="1"/>
</dbReference>
<name>A0AA38KTN1_TAXCH</name>
<evidence type="ECO:0000313" key="2">
    <source>
        <dbReference type="EMBL" id="KAH9305227.1"/>
    </source>
</evidence>
<feature type="transmembrane region" description="Helical" evidence="1">
    <location>
        <begin position="114"/>
        <end position="140"/>
    </location>
</feature>
<dbReference type="Proteomes" id="UP000824469">
    <property type="component" value="Unassembled WGS sequence"/>
</dbReference>
<keyword evidence="1" id="KW-0812">Transmembrane</keyword>
<dbReference type="PANTHER" id="PTHR35508:SF1">
    <property type="entry name" value="VOLTAGE-DEPENDENT L-TYPE CALCIUM CHANNEL SUBUNIT"/>
    <property type="match status" value="1"/>
</dbReference>
<feature type="transmembrane region" description="Helical" evidence="1">
    <location>
        <begin position="146"/>
        <end position="165"/>
    </location>
</feature>
<accession>A0AA38KTN1</accession>
<organism evidence="2 3">
    <name type="scientific">Taxus chinensis</name>
    <name type="common">Chinese yew</name>
    <name type="synonym">Taxus wallichiana var. chinensis</name>
    <dbReference type="NCBI Taxonomy" id="29808"/>
    <lineage>
        <taxon>Eukaryota</taxon>
        <taxon>Viridiplantae</taxon>
        <taxon>Streptophyta</taxon>
        <taxon>Embryophyta</taxon>
        <taxon>Tracheophyta</taxon>
        <taxon>Spermatophyta</taxon>
        <taxon>Pinopsida</taxon>
        <taxon>Pinidae</taxon>
        <taxon>Conifers II</taxon>
        <taxon>Cupressales</taxon>
        <taxon>Taxaceae</taxon>
        <taxon>Taxus</taxon>
    </lineage>
</organism>
<keyword evidence="1" id="KW-0472">Membrane</keyword>
<dbReference type="OMA" id="IKHSATN"/>
<evidence type="ECO:0000313" key="3">
    <source>
        <dbReference type="Proteomes" id="UP000824469"/>
    </source>
</evidence>
<evidence type="ECO:0000256" key="1">
    <source>
        <dbReference type="SAM" id="Phobius"/>
    </source>
</evidence>
<keyword evidence="3" id="KW-1185">Reference proteome</keyword>
<feature type="transmembrane region" description="Helical" evidence="1">
    <location>
        <begin position="80"/>
        <end position="107"/>
    </location>
</feature>
<proteinExistence type="predicted"/>
<comment type="caution">
    <text evidence="2">The sequence shown here is derived from an EMBL/GenBank/DDBJ whole genome shotgun (WGS) entry which is preliminary data.</text>
</comment>
<protein>
    <submittedName>
        <fullName evidence="2">Uncharacterized protein</fullName>
    </submittedName>
</protein>
<reference evidence="2 3" key="1">
    <citation type="journal article" date="2021" name="Nat. Plants">
        <title>The Taxus genome provides insights into paclitaxel biosynthesis.</title>
        <authorList>
            <person name="Xiong X."/>
            <person name="Gou J."/>
            <person name="Liao Q."/>
            <person name="Li Y."/>
            <person name="Zhou Q."/>
            <person name="Bi G."/>
            <person name="Li C."/>
            <person name="Du R."/>
            <person name="Wang X."/>
            <person name="Sun T."/>
            <person name="Guo L."/>
            <person name="Liang H."/>
            <person name="Lu P."/>
            <person name="Wu Y."/>
            <person name="Zhang Z."/>
            <person name="Ro D.K."/>
            <person name="Shang Y."/>
            <person name="Huang S."/>
            <person name="Yan J."/>
        </authorList>
    </citation>
    <scope>NUCLEOTIDE SEQUENCE [LARGE SCALE GENOMIC DNA]</scope>
    <source>
        <strain evidence="2">Ta-2019</strain>
    </source>
</reference>
<sequence>MGENGIQIEPEEEEEDVCIDQKGLLEALKGLVAQIFYPGVGMSIFERTKRALKENAPLIKHSATNSTRNLMHWMHRGGPWRAFLVIWVGTILLLSLTGLGAFMLFFLAATTNTIILGLLMSLAAVGGFMALFFTCLTVIYVGALSIAAFVISVATLITISAVTIVA</sequence>
<feature type="non-terminal residue" evidence="2">
    <location>
        <position position="166"/>
    </location>
</feature>
<dbReference type="AlphaFoldDB" id="A0AA38KTN1"/>
<dbReference type="EMBL" id="JAHRHJ020000008">
    <property type="protein sequence ID" value="KAH9305227.1"/>
    <property type="molecule type" value="Genomic_DNA"/>
</dbReference>